<keyword evidence="1" id="KW-0812">Transmembrane</keyword>
<keyword evidence="1" id="KW-1133">Transmembrane helix</keyword>
<dbReference type="Proteomes" id="UP000565579">
    <property type="component" value="Unassembled WGS sequence"/>
</dbReference>
<organism evidence="2 3">
    <name type="scientific">Nonomuraea rubra</name>
    <dbReference type="NCBI Taxonomy" id="46180"/>
    <lineage>
        <taxon>Bacteria</taxon>
        <taxon>Bacillati</taxon>
        <taxon>Actinomycetota</taxon>
        <taxon>Actinomycetes</taxon>
        <taxon>Streptosporangiales</taxon>
        <taxon>Streptosporangiaceae</taxon>
        <taxon>Nonomuraea</taxon>
    </lineage>
</organism>
<dbReference type="RefSeq" id="WP_185100609.1">
    <property type="nucleotide sequence ID" value="NZ_BAAAXY010000168.1"/>
</dbReference>
<gene>
    <name evidence="2" type="ORF">HD593_000611</name>
</gene>
<reference evidence="2 3" key="1">
    <citation type="submission" date="2020-08" db="EMBL/GenBank/DDBJ databases">
        <title>Sequencing the genomes of 1000 actinobacteria strains.</title>
        <authorList>
            <person name="Klenk H.-P."/>
        </authorList>
    </citation>
    <scope>NUCLEOTIDE SEQUENCE [LARGE SCALE GENOMIC DNA]</scope>
    <source>
        <strain evidence="2 3">DSM 43768</strain>
    </source>
</reference>
<dbReference type="AlphaFoldDB" id="A0A7X0NLX3"/>
<keyword evidence="3" id="KW-1185">Reference proteome</keyword>
<evidence type="ECO:0000313" key="3">
    <source>
        <dbReference type="Proteomes" id="UP000565579"/>
    </source>
</evidence>
<keyword evidence="1" id="KW-0472">Membrane</keyword>
<feature type="transmembrane region" description="Helical" evidence="1">
    <location>
        <begin position="6"/>
        <end position="28"/>
    </location>
</feature>
<sequence>MNSDSVIAVVADLVAIGYAIAYAGRGIIDWARARRSRDGAVAARRTPDPALVETGAKAHHDA</sequence>
<evidence type="ECO:0000256" key="1">
    <source>
        <dbReference type="SAM" id="Phobius"/>
    </source>
</evidence>
<proteinExistence type="predicted"/>
<accession>A0A7X0NLX3</accession>
<dbReference type="EMBL" id="JACHMI010000001">
    <property type="protein sequence ID" value="MBB6545816.1"/>
    <property type="molecule type" value="Genomic_DNA"/>
</dbReference>
<protein>
    <submittedName>
        <fullName evidence="2">Uncharacterized protein</fullName>
    </submittedName>
</protein>
<evidence type="ECO:0000313" key="2">
    <source>
        <dbReference type="EMBL" id="MBB6545816.1"/>
    </source>
</evidence>
<name>A0A7X0NLX3_9ACTN</name>
<comment type="caution">
    <text evidence="2">The sequence shown here is derived from an EMBL/GenBank/DDBJ whole genome shotgun (WGS) entry which is preliminary data.</text>
</comment>